<proteinExistence type="predicted"/>
<dbReference type="InterPro" id="IPR009902">
    <property type="entry name" value="DUF1442"/>
</dbReference>
<dbReference type="InterPro" id="IPR029063">
    <property type="entry name" value="SAM-dependent_MTases_sf"/>
</dbReference>
<accession>A0A7C8ZDB9</accession>
<dbReference type="EMBL" id="GISG01113300">
    <property type="protein sequence ID" value="MBA4639350.1"/>
    <property type="molecule type" value="Transcribed_RNA"/>
</dbReference>
<protein>
    <submittedName>
        <fullName evidence="1">Uncharacterized protein</fullName>
    </submittedName>
</protein>
<organism evidence="1">
    <name type="scientific">Opuntia streptacantha</name>
    <name type="common">Prickly pear cactus</name>
    <name type="synonym">Opuntia cardona</name>
    <dbReference type="NCBI Taxonomy" id="393608"/>
    <lineage>
        <taxon>Eukaryota</taxon>
        <taxon>Viridiplantae</taxon>
        <taxon>Streptophyta</taxon>
        <taxon>Embryophyta</taxon>
        <taxon>Tracheophyta</taxon>
        <taxon>Spermatophyta</taxon>
        <taxon>Magnoliopsida</taxon>
        <taxon>eudicotyledons</taxon>
        <taxon>Gunneridae</taxon>
        <taxon>Pentapetalae</taxon>
        <taxon>Caryophyllales</taxon>
        <taxon>Cactineae</taxon>
        <taxon>Cactaceae</taxon>
        <taxon>Opuntioideae</taxon>
        <taxon>Opuntia</taxon>
    </lineage>
</organism>
<dbReference type="PANTHER" id="PTHR33593">
    <property type="entry name" value="DUF1442 FAMILY PROTEIN"/>
    <property type="match status" value="1"/>
</dbReference>
<sequence length="196" mass="21081">MGKRGEPDVAEFISALAGGNNAQLMVEVCWSIAGPATLALVAAAHPTGGRVVCIVPGMKEVQLSKSELSGHLDSVELVTGDPHTLLTNQYKGADFLVVDFRINDQEVIFSTGQKNKGLVVGYNAQQMVPSKELGGHFLPIGEGLLVSNVPKTSRSRGYGTGATRKVRSKWIVKVDNCTGEEHVFRVTYPQQRIIHA</sequence>
<reference evidence="1" key="1">
    <citation type="journal article" date="2013" name="J. Plant Res.">
        <title>Effect of fungi and light on seed germination of three Opuntia species from semiarid lands of central Mexico.</title>
        <authorList>
            <person name="Delgado-Sanchez P."/>
            <person name="Jimenez-Bremont J.F."/>
            <person name="Guerrero-Gonzalez Mde L."/>
            <person name="Flores J."/>
        </authorList>
    </citation>
    <scope>NUCLEOTIDE SEQUENCE</scope>
    <source>
        <tissue evidence="1">Cladode</tissue>
    </source>
</reference>
<name>A0A7C8ZDB9_OPUST</name>
<dbReference type="PANTHER" id="PTHR33593:SF3">
    <property type="entry name" value="DUF1442 FAMILY PROTEIN"/>
    <property type="match status" value="1"/>
</dbReference>
<dbReference type="Gene3D" id="3.40.50.150">
    <property type="entry name" value="Vaccinia Virus protein VP39"/>
    <property type="match status" value="1"/>
</dbReference>
<evidence type="ECO:0000313" key="1">
    <source>
        <dbReference type="EMBL" id="MBA4639350.1"/>
    </source>
</evidence>
<dbReference type="AlphaFoldDB" id="A0A7C8ZDB9"/>
<dbReference type="Pfam" id="PF07279">
    <property type="entry name" value="DUF1442"/>
    <property type="match status" value="1"/>
</dbReference>
<reference evidence="1" key="2">
    <citation type="submission" date="2020-07" db="EMBL/GenBank/DDBJ databases">
        <authorList>
            <person name="Vera ALvarez R."/>
            <person name="Arias-Moreno D.M."/>
            <person name="Jimenez-Jacinto V."/>
            <person name="Jimenez-Bremont J.F."/>
            <person name="Swaminathan K."/>
            <person name="Moose S.P."/>
            <person name="Guerrero-Gonzalez M.L."/>
            <person name="Marino-Ramirez L."/>
            <person name="Landsman D."/>
            <person name="Rodriguez-Kessler M."/>
            <person name="Delgado-Sanchez P."/>
        </authorList>
    </citation>
    <scope>NUCLEOTIDE SEQUENCE</scope>
    <source>
        <tissue evidence="1">Cladode</tissue>
    </source>
</reference>